<comment type="caution">
    <text evidence="1">The sequence shown here is derived from an EMBL/GenBank/DDBJ whole genome shotgun (WGS) entry which is preliminary data.</text>
</comment>
<keyword evidence="2" id="KW-1185">Reference proteome</keyword>
<organism evidence="1 2">
    <name type="scientific">Pristionchus entomophagus</name>
    <dbReference type="NCBI Taxonomy" id="358040"/>
    <lineage>
        <taxon>Eukaryota</taxon>
        <taxon>Metazoa</taxon>
        <taxon>Ecdysozoa</taxon>
        <taxon>Nematoda</taxon>
        <taxon>Chromadorea</taxon>
        <taxon>Rhabditida</taxon>
        <taxon>Rhabditina</taxon>
        <taxon>Diplogasteromorpha</taxon>
        <taxon>Diplogasteroidea</taxon>
        <taxon>Neodiplogasteridae</taxon>
        <taxon>Pristionchus</taxon>
    </lineage>
</organism>
<evidence type="ECO:0000313" key="2">
    <source>
        <dbReference type="Proteomes" id="UP001432027"/>
    </source>
</evidence>
<sequence length="123" mass="14247">MQGLNLNRISQNRSVIDHLLEQCSLDCVREVLELARVLKLLHILSRLQLIETVNLNNEETESTGEYQLRSHRELGGSYEKLLTLADNPLDIELISQLQKIVHVLTCNLLGRWIDQMKQLDEFL</sequence>
<dbReference type="AlphaFoldDB" id="A0AAV5U5E7"/>
<gene>
    <name evidence="1" type="ORF">PENTCL1PPCAC_23772</name>
</gene>
<accession>A0AAV5U5E7</accession>
<name>A0AAV5U5E7_9BILA</name>
<dbReference type="EMBL" id="BTSX01000005">
    <property type="protein sequence ID" value="GMT01598.1"/>
    <property type="molecule type" value="Genomic_DNA"/>
</dbReference>
<protein>
    <submittedName>
        <fullName evidence="1">Uncharacterized protein</fullName>
    </submittedName>
</protein>
<reference evidence="1" key="1">
    <citation type="submission" date="2023-10" db="EMBL/GenBank/DDBJ databases">
        <title>Genome assembly of Pristionchus species.</title>
        <authorList>
            <person name="Yoshida K."/>
            <person name="Sommer R.J."/>
        </authorList>
    </citation>
    <scope>NUCLEOTIDE SEQUENCE</scope>
    <source>
        <strain evidence="1">RS0144</strain>
    </source>
</reference>
<proteinExistence type="predicted"/>
<feature type="non-terminal residue" evidence="1">
    <location>
        <position position="123"/>
    </location>
</feature>
<dbReference type="Proteomes" id="UP001432027">
    <property type="component" value="Unassembled WGS sequence"/>
</dbReference>
<evidence type="ECO:0000313" key="1">
    <source>
        <dbReference type="EMBL" id="GMT01598.1"/>
    </source>
</evidence>